<sequence>LQPDIVTYSSGISACEKAARWTEALSVLEMADVIAFNAAISALEKAGRWEAVFSVFNTMSMIEIQPDLISMNAARQPHQKSRALLGSGVVPYSAAVSACGWASKWQEAMSLLEELVCLWKPDVIAFCAAISACERAAQWTKVLELLKDMRL</sequence>
<protein>
    <recommendedName>
        <fullName evidence="5">Pentatricopeptide repeat-containing protein</fullName>
    </recommendedName>
</protein>
<keyword evidence="4" id="KW-1185">Reference proteome</keyword>
<feature type="non-terminal residue" evidence="3">
    <location>
        <position position="1"/>
    </location>
</feature>
<comment type="caution">
    <text evidence="3">The sequence shown here is derived from an EMBL/GenBank/DDBJ whole genome shotgun (WGS) entry which is preliminary data.</text>
</comment>
<evidence type="ECO:0000256" key="2">
    <source>
        <dbReference type="PROSITE-ProRule" id="PRU00708"/>
    </source>
</evidence>
<evidence type="ECO:0008006" key="5">
    <source>
        <dbReference type="Google" id="ProtNLM"/>
    </source>
</evidence>
<dbReference type="InterPro" id="IPR002885">
    <property type="entry name" value="PPR_rpt"/>
</dbReference>
<dbReference type="NCBIfam" id="TIGR00756">
    <property type="entry name" value="PPR"/>
    <property type="match status" value="1"/>
</dbReference>
<evidence type="ECO:0000313" key="3">
    <source>
        <dbReference type="EMBL" id="CAK9118636.1"/>
    </source>
</evidence>
<evidence type="ECO:0000313" key="4">
    <source>
        <dbReference type="Proteomes" id="UP001642484"/>
    </source>
</evidence>
<dbReference type="Gene3D" id="1.25.40.10">
    <property type="entry name" value="Tetratricopeptide repeat domain"/>
    <property type="match status" value="2"/>
</dbReference>
<dbReference type="InterPro" id="IPR011990">
    <property type="entry name" value="TPR-like_helical_dom_sf"/>
</dbReference>
<dbReference type="PROSITE" id="PS51375">
    <property type="entry name" value="PPR"/>
    <property type="match status" value="1"/>
</dbReference>
<keyword evidence="1" id="KW-0677">Repeat</keyword>
<feature type="repeat" description="PPR" evidence="2">
    <location>
        <begin position="32"/>
        <end position="66"/>
    </location>
</feature>
<evidence type="ECO:0000256" key="1">
    <source>
        <dbReference type="ARBA" id="ARBA00022737"/>
    </source>
</evidence>
<accession>A0ABP0T2E0</accession>
<name>A0ABP0T2E0_9DINO</name>
<dbReference type="PANTHER" id="PTHR47447:SF17">
    <property type="entry name" value="OS12G0638900 PROTEIN"/>
    <property type="match status" value="1"/>
</dbReference>
<dbReference type="PANTHER" id="PTHR47447">
    <property type="entry name" value="OS03G0856100 PROTEIN"/>
    <property type="match status" value="1"/>
</dbReference>
<dbReference type="Pfam" id="PF01535">
    <property type="entry name" value="PPR"/>
    <property type="match status" value="3"/>
</dbReference>
<gene>
    <name evidence="3" type="ORF">CCMP2556_LOCUS55665</name>
</gene>
<reference evidence="3 4" key="1">
    <citation type="submission" date="2024-02" db="EMBL/GenBank/DDBJ databases">
        <authorList>
            <person name="Chen Y."/>
            <person name="Shah S."/>
            <person name="Dougan E. K."/>
            <person name="Thang M."/>
            <person name="Chan C."/>
        </authorList>
    </citation>
    <scope>NUCLEOTIDE SEQUENCE [LARGE SCALE GENOMIC DNA]</scope>
</reference>
<proteinExistence type="predicted"/>
<organism evidence="3 4">
    <name type="scientific">Durusdinium trenchii</name>
    <dbReference type="NCBI Taxonomy" id="1381693"/>
    <lineage>
        <taxon>Eukaryota</taxon>
        <taxon>Sar</taxon>
        <taxon>Alveolata</taxon>
        <taxon>Dinophyceae</taxon>
        <taxon>Suessiales</taxon>
        <taxon>Symbiodiniaceae</taxon>
        <taxon>Durusdinium</taxon>
    </lineage>
</organism>
<feature type="non-terminal residue" evidence="3">
    <location>
        <position position="151"/>
    </location>
</feature>
<dbReference type="EMBL" id="CAXAMN010029060">
    <property type="protein sequence ID" value="CAK9118636.1"/>
    <property type="molecule type" value="Genomic_DNA"/>
</dbReference>
<dbReference type="Proteomes" id="UP001642484">
    <property type="component" value="Unassembled WGS sequence"/>
</dbReference>